<dbReference type="InterPro" id="IPR010095">
    <property type="entry name" value="Cas12f1-like_TNB"/>
</dbReference>
<dbReference type="Pfam" id="PF01385">
    <property type="entry name" value="OrfB_IS605"/>
    <property type="match status" value="1"/>
</dbReference>
<feature type="domain" description="Cas12f1-like TNB" evidence="7">
    <location>
        <begin position="318"/>
        <end position="383"/>
    </location>
</feature>
<dbReference type="EMBL" id="FNED01000012">
    <property type="protein sequence ID" value="SDJ11726.1"/>
    <property type="molecule type" value="Genomic_DNA"/>
</dbReference>
<comment type="similarity">
    <text evidence="1">In the C-terminal section; belongs to the transposase 35 family.</text>
</comment>
<evidence type="ECO:0000259" key="6">
    <source>
        <dbReference type="Pfam" id="PF01385"/>
    </source>
</evidence>
<dbReference type="OrthoDB" id="4278026at2"/>
<feature type="domain" description="Probable transposase IS891/IS1136/IS1341" evidence="6">
    <location>
        <begin position="202"/>
        <end position="281"/>
    </location>
</feature>
<dbReference type="GO" id="GO:0006310">
    <property type="term" value="P:DNA recombination"/>
    <property type="evidence" value="ECO:0007669"/>
    <property type="project" value="UniProtKB-KW"/>
</dbReference>
<protein>
    <submittedName>
        <fullName evidence="8">Transposase, IS605 OrfB family, central region</fullName>
    </submittedName>
</protein>
<evidence type="ECO:0000259" key="7">
    <source>
        <dbReference type="Pfam" id="PF07282"/>
    </source>
</evidence>
<evidence type="ECO:0000313" key="9">
    <source>
        <dbReference type="Proteomes" id="UP000182836"/>
    </source>
</evidence>
<evidence type="ECO:0000256" key="3">
    <source>
        <dbReference type="ARBA" id="ARBA00022578"/>
    </source>
</evidence>
<dbReference type="InterPro" id="IPR051399">
    <property type="entry name" value="RNA-guided_DNA_endo/Transpos"/>
</dbReference>
<keyword evidence="5" id="KW-0233">DNA recombination</keyword>
<proteinExistence type="inferred from homology"/>
<dbReference type="RefSeq" id="WP_052812372.1">
    <property type="nucleotide sequence ID" value="NZ_BJOA01000077.1"/>
</dbReference>
<dbReference type="NCBIfam" id="TIGR01766">
    <property type="entry name" value="IS200/IS605 family accessory protein TnpB-like domain"/>
    <property type="match status" value="1"/>
</dbReference>
<dbReference type="PANTHER" id="PTHR30405:SF11">
    <property type="entry name" value="RNA-GUIDED DNA ENDONUCLEASE RV2885C-RELATED"/>
    <property type="match status" value="1"/>
</dbReference>
<evidence type="ECO:0000256" key="4">
    <source>
        <dbReference type="ARBA" id="ARBA00023125"/>
    </source>
</evidence>
<dbReference type="GO" id="GO:0032196">
    <property type="term" value="P:transposition"/>
    <property type="evidence" value="ECO:0007669"/>
    <property type="project" value="UniProtKB-KW"/>
</dbReference>
<dbReference type="AlphaFoldDB" id="A0A1G8R432"/>
<evidence type="ECO:0000313" key="8">
    <source>
        <dbReference type="EMBL" id="SDJ11726.1"/>
    </source>
</evidence>
<dbReference type="NCBIfam" id="NF040570">
    <property type="entry name" value="guided_TnpB"/>
    <property type="match status" value="1"/>
</dbReference>
<accession>A0A1G8R432</accession>
<gene>
    <name evidence="8" type="ORF">SAMN04487909_11235</name>
</gene>
<dbReference type="InterPro" id="IPR001959">
    <property type="entry name" value="Transposase"/>
</dbReference>
<keyword evidence="3" id="KW-0815">Transposition</keyword>
<reference evidence="8 9" key="1">
    <citation type="submission" date="2016-10" db="EMBL/GenBank/DDBJ databases">
        <authorList>
            <person name="de Groot N.N."/>
        </authorList>
    </citation>
    <scope>NUCLEOTIDE SEQUENCE [LARGE SCALE GENOMIC DNA]</scope>
    <source>
        <strain evidence="8 9">DSM 2895</strain>
    </source>
</reference>
<evidence type="ECO:0000256" key="1">
    <source>
        <dbReference type="ARBA" id="ARBA00008761"/>
    </source>
</evidence>
<organism evidence="8 9">
    <name type="scientific">Aneurinibacillus migulanus</name>
    <name type="common">Bacillus migulanus</name>
    <dbReference type="NCBI Taxonomy" id="47500"/>
    <lineage>
        <taxon>Bacteria</taxon>
        <taxon>Bacillati</taxon>
        <taxon>Bacillota</taxon>
        <taxon>Bacilli</taxon>
        <taxon>Bacillales</taxon>
        <taxon>Paenibacillaceae</taxon>
        <taxon>Aneurinibacillus group</taxon>
        <taxon>Aneurinibacillus</taxon>
    </lineage>
</organism>
<dbReference type="Pfam" id="PF07282">
    <property type="entry name" value="Cas12f1-like_TNB"/>
    <property type="match status" value="1"/>
</dbReference>
<name>A0A1G8R432_ANEMI</name>
<evidence type="ECO:0000256" key="5">
    <source>
        <dbReference type="ARBA" id="ARBA00023172"/>
    </source>
</evidence>
<dbReference type="PANTHER" id="PTHR30405">
    <property type="entry name" value="TRANSPOSASE"/>
    <property type="match status" value="1"/>
</dbReference>
<comment type="similarity">
    <text evidence="2">In the N-terminal section; belongs to the transposase 2 family.</text>
</comment>
<dbReference type="GeneID" id="42304362"/>
<sequence>MKPKVKRITHLVKLKNPTKRKQTEWREAQRAYADCINACIPRLIAGETLSSANVEANLKSAIRNEAIQRAKKAVSDYQSGSAKKVPVFKSRLPININNQNWDTKQKNGRWYIGFVVSSKKKYIPVEENDFVKHYFSFFEPNIVKQTKQVKNRRTGEWTEKHVRSDINRAFRCTIQLLRKGESWYLAIPVEVACPLSTLSILPRTSIGIDLGLRHLAVVSEPVSGKRQFFSGKEVGYIRRHYRSLRRSLGKKKALRAIMRLGHKESRWMKDYNRKLARQIVDFALQFDRPVIKMENLGNIRETCHTTNRADRILHSWSFYQLQQCIVEQAEKYHVQVLFVDPRYTSQMCHVCKHIDKKNRHRDRFHCQKCGHNNHADQNAARNIALCTSLAV</sequence>
<evidence type="ECO:0000256" key="2">
    <source>
        <dbReference type="ARBA" id="ARBA00011044"/>
    </source>
</evidence>
<keyword evidence="4" id="KW-0238">DNA-binding</keyword>
<dbReference type="Proteomes" id="UP000182836">
    <property type="component" value="Unassembled WGS sequence"/>
</dbReference>
<dbReference type="GO" id="GO:0003677">
    <property type="term" value="F:DNA binding"/>
    <property type="evidence" value="ECO:0007669"/>
    <property type="project" value="UniProtKB-KW"/>
</dbReference>